<feature type="compositionally biased region" description="Polar residues" evidence="1">
    <location>
        <begin position="114"/>
        <end position="127"/>
    </location>
</feature>
<feature type="compositionally biased region" description="Acidic residues" evidence="1">
    <location>
        <begin position="440"/>
        <end position="450"/>
    </location>
</feature>
<feature type="compositionally biased region" description="Polar residues" evidence="1">
    <location>
        <begin position="874"/>
        <end position="887"/>
    </location>
</feature>
<feature type="compositionally biased region" description="Polar residues" evidence="1">
    <location>
        <begin position="722"/>
        <end position="735"/>
    </location>
</feature>
<feature type="compositionally biased region" description="Polar residues" evidence="1">
    <location>
        <begin position="1425"/>
        <end position="1434"/>
    </location>
</feature>
<feature type="compositionally biased region" description="Polar residues" evidence="1">
    <location>
        <begin position="1441"/>
        <end position="1457"/>
    </location>
</feature>
<comment type="caution">
    <text evidence="2">The sequence shown here is derived from an EMBL/GenBank/DDBJ whole genome shotgun (WGS) entry which is preliminary data.</text>
</comment>
<feature type="compositionally biased region" description="Basic and acidic residues" evidence="1">
    <location>
        <begin position="1392"/>
        <end position="1419"/>
    </location>
</feature>
<feature type="compositionally biased region" description="Polar residues" evidence="1">
    <location>
        <begin position="91"/>
        <end position="106"/>
    </location>
</feature>
<protein>
    <submittedName>
        <fullName evidence="2">Uncharacterized protein</fullName>
    </submittedName>
</protein>
<accession>A0A9W8YKI1</accession>
<feature type="compositionally biased region" description="Low complexity" evidence="1">
    <location>
        <begin position="16"/>
        <end position="54"/>
    </location>
</feature>
<feature type="compositionally biased region" description="Basic and acidic residues" evidence="1">
    <location>
        <begin position="677"/>
        <end position="689"/>
    </location>
</feature>
<gene>
    <name evidence="2" type="ORF">N0V93_009258</name>
</gene>
<evidence type="ECO:0000313" key="2">
    <source>
        <dbReference type="EMBL" id="KAJ4386363.1"/>
    </source>
</evidence>
<feature type="compositionally biased region" description="Basic and acidic residues" evidence="1">
    <location>
        <begin position="1458"/>
        <end position="1480"/>
    </location>
</feature>
<name>A0A9W8YKI1_9PEZI</name>
<feature type="compositionally biased region" description="Polar residues" evidence="1">
    <location>
        <begin position="1125"/>
        <end position="1134"/>
    </location>
</feature>
<keyword evidence="3" id="KW-1185">Reference proteome</keyword>
<feature type="compositionally biased region" description="Polar residues" evidence="1">
    <location>
        <begin position="1060"/>
        <end position="1072"/>
    </location>
</feature>
<feature type="compositionally biased region" description="Low complexity" evidence="1">
    <location>
        <begin position="1481"/>
        <end position="1492"/>
    </location>
</feature>
<feature type="region of interest" description="Disordered" evidence="1">
    <location>
        <begin position="1"/>
        <end position="142"/>
    </location>
</feature>
<dbReference type="OrthoDB" id="5423926at2759"/>
<feature type="region of interest" description="Disordered" evidence="1">
    <location>
        <begin position="774"/>
        <end position="912"/>
    </location>
</feature>
<sequence length="1549" mass="167241">MFGSRKNRTSNPPINASTVSPSAASAALTAFRRDSSASNSSLSAAAAAAALRARPTTPTNVAQVQTKRTLRRSASASSNAHSSPDRGPSLRRQSSSGSMTGRTFRSPSPGPHQRSLSSGGTPRTPFTMSDVEAPPVPAIPESVNMAAAKARGGARPKSLGFVTTPVKTASQKMAEKEQRGSWFGAAKVGDLGNVRKNDAVMRTPAPQTQQAQAISQPEEPRSESRGSSVNFSYPARVRVASPTPGVAEEEPLEQAAAPRPRKRSSTLSPQRGGPVRSARSASIASDRELVYDPNSRRMVSRAELQAQEQTPRPKKKKSALNRAGSHLARGTMSRAQGSAVDNGVPNEAQMAAAASLKSHRVEGRQQIPEEEEEVSEKEDDLETGSELQMQEERPLTPEPPFRQTLRIISPASNVLEAVPSPSPDDHESGLQRRPSVVREETEDPQSETELEAPTNAAAALDTVPVRNSVYPHGVPSPPQSENTDDLVAVEMAAAATSSPEPPTLVQEKPESRHTQSIRRESRAHSNSPVRSAHFGPVQETLTVKHEPPVRSLSPRKSALKRSPSRGTSPNGDHSDASGVDTPTQEPLLPRKKPVRVSFDDEKTIVLGEAAGRGETDSPVPPSPQQVATGTKKPWYNTLGIGRKKDLIPLEEDELMKPRPVLPMFGSIRSRKMSPEPAEERALVRPHEPLEEVSESSSPELNRRTLASENIGQSSDHALGSVINDQSVRTTAANISKQREPLPPVVTSIEGSGYLSDSTTSEDEAALLADTPKLQTEESAVSQASTLVQPTDSLVSHHKATDVKDFGVKHADVPSISLTQPSPQPEQRGNERESYLRFPGGFPETETETDGESGSSPTRQVTFEPVVQAEDATATAHTPSTVLATQHAVQEPADDSEDSSVYSDAHEDLSDIEGDGFLSLDAVVDSPVMNTPPRRVLEKAQAQRAEMVTPTPQSQEPKHSSAYEPEDQWAAAKAYWRSLTADKRAQLEKEATEEAGSEADLEDVQSQAKKPRRKKSVEKRNAEKKAIEQQRTAAVAADAGRTYMIKPGTKAGPVEYGPLSTKASEPRITQQSPPEKAESGARLRKSMRGSAEPKPLENGTHMRKSMRAAADSRPVQSETHMRKSMRSQPIEQQAAKQRPVSHQPLGNITEISSNRTKHARSMSESSPTAAVLQSSLRRRGSDSSASSFRRARPATRSGGFGFRKTMRAGAPDGLLDSKEPVEQQISSHRVSLRGASPPVTMRTTLRGERRRSSESGNSYLRFPGSSGKGGKKGTRKSRFGDDSSDEDEGLSRRFTSRFEDSSDEDLAPAEPLPTLSTKTMRSGRRGPPSPPLPEEEELSDDEAPIAAAAEEKTPGVTSADSTLRRSRSGRGLEAGPRKRNSFMSSVLRRNKKHDGVGKITRPDMVESAARRDTNLERSADELMVLRSNSGQSSPKLQKRVAPTSNATSQQDWPLSLDQQRTHETVGSDDKDVFYDAADGREAAPVASSRSPSVLGHSKSQPSIPRPAFLMRRTISTNGTINTDGVGSQGGEVTRKKKKFGALRKMLRLDE</sequence>
<feature type="region of interest" description="Disordered" evidence="1">
    <location>
        <begin position="985"/>
        <end position="1504"/>
    </location>
</feature>
<feature type="compositionally biased region" description="Acidic residues" evidence="1">
    <location>
        <begin position="992"/>
        <end position="1002"/>
    </location>
</feature>
<feature type="compositionally biased region" description="Polar residues" evidence="1">
    <location>
        <begin position="815"/>
        <end position="826"/>
    </location>
</feature>
<feature type="compositionally biased region" description="Basic and acidic residues" evidence="1">
    <location>
        <begin position="507"/>
        <end position="523"/>
    </location>
</feature>
<feature type="compositionally biased region" description="Polar residues" evidence="1">
    <location>
        <begin position="774"/>
        <end position="793"/>
    </location>
</feature>
<feature type="compositionally biased region" description="Polar residues" evidence="1">
    <location>
        <begin position="704"/>
        <end position="715"/>
    </location>
</feature>
<feature type="region of interest" description="Disordered" evidence="1">
    <location>
        <begin position="924"/>
        <end position="965"/>
    </location>
</feature>
<dbReference type="Proteomes" id="UP001140453">
    <property type="component" value="Unassembled WGS sequence"/>
</dbReference>
<organism evidence="2 3">
    <name type="scientific">Gnomoniopsis smithogilvyi</name>
    <dbReference type="NCBI Taxonomy" id="1191159"/>
    <lineage>
        <taxon>Eukaryota</taxon>
        <taxon>Fungi</taxon>
        <taxon>Dikarya</taxon>
        <taxon>Ascomycota</taxon>
        <taxon>Pezizomycotina</taxon>
        <taxon>Sordariomycetes</taxon>
        <taxon>Sordariomycetidae</taxon>
        <taxon>Diaporthales</taxon>
        <taxon>Gnomoniaceae</taxon>
        <taxon>Gnomoniopsis</taxon>
    </lineage>
</organism>
<evidence type="ECO:0000256" key="1">
    <source>
        <dbReference type="SAM" id="MobiDB-lite"/>
    </source>
</evidence>
<feature type="compositionally biased region" description="Acidic residues" evidence="1">
    <location>
        <begin position="1332"/>
        <end position="1342"/>
    </location>
</feature>
<feature type="compositionally biased region" description="Basic and acidic residues" evidence="1">
    <location>
        <begin position="1017"/>
        <end position="1027"/>
    </location>
</feature>
<feature type="compositionally biased region" description="Acidic residues" evidence="1">
    <location>
        <begin position="368"/>
        <end position="383"/>
    </location>
</feature>
<dbReference type="EMBL" id="JAPEVB010000006">
    <property type="protein sequence ID" value="KAJ4386363.1"/>
    <property type="molecule type" value="Genomic_DNA"/>
</dbReference>
<evidence type="ECO:0000313" key="3">
    <source>
        <dbReference type="Proteomes" id="UP001140453"/>
    </source>
</evidence>
<reference evidence="2" key="1">
    <citation type="submission" date="2022-10" db="EMBL/GenBank/DDBJ databases">
        <title>Tapping the CABI collections for fungal endophytes: first genome assemblies for Collariella, Neodidymelliopsis, Ascochyta clinopodiicola, Didymella pomorum, Didymosphaeria variabile, Neocosmospora piperis and Neocucurbitaria cava.</title>
        <authorList>
            <person name="Hill R."/>
        </authorList>
    </citation>
    <scope>NUCLEOTIDE SEQUENCE</scope>
    <source>
        <strain evidence="2">IMI 355082</strain>
    </source>
</reference>
<feature type="compositionally biased region" description="Polar residues" evidence="1">
    <location>
        <begin position="1143"/>
        <end position="1153"/>
    </location>
</feature>
<feature type="compositionally biased region" description="Basic and acidic residues" evidence="1">
    <location>
        <begin position="798"/>
        <end position="811"/>
    </location>
</feature>
<feature type="compositionally biased region" description="Low complexity" evidence="1">
    <location>
        <begin position="73"/>
        <end position="82"/>
    </location>
</feature>
<feature type="region of interest" description="Disordered" evidence="1">
    <location>
        <begin position="196"/>
        <end position="762"/>
    </location>
</feature>
<feature type="compositionally biased region" description="Low complexity" evidence="1">
    <location>
        <begin position="203"/>
        <end position="217"/>
    </location>
</feature>
<proteinExistence type="predicted"/>
<feature type="compositionally biased region" description="Polar residues" evidence="1">
    <location>
        <begin position="56"/>
        <end position="67"/>
    </location>
</feature>
<feature type="compositionally biased region" description="Polar residues" evidence="1">
    <location>
        <begin position="1161"/>
        <end position="1172"/>
    </location>
</feature>